<feature type="region of interest" description="Disordered" evidence="1">
    <location>
        <begin position="1"/>
        <end position="73"/>
    </location>
</feature>
<accession>A0A6J4LPG4</accession>
<dbReference type="GO" id="GO:0003743">
    <property type="term" value="F:translation initiation factor activity"/>
    <property type="evidence" value="ECO:0007669"/>
    <property type="project" value="UniProtKB-KW"/>
</dbReference>
<dbReference type="AlphaFoldDB" id="A0A6J4LPG4"/>
<feature type="non-terminal residue" evidence="2">
    <location>
        <position position="73"/>
    </location>
</feature>
<feature type="non-terminal residue" evidence="2">
    <location>
        <position position="1"/>
    </location>
</feature>
<evidence type="ECO:0000256" key="1">
    <source>
        <dbReference type="SAM" id="MobiDB-lite"/>
    </source>
</evidence>
<protein>
    <submittedName>
        <fullName evidence="2">Translation initiation factor 1</fullName>
    </submittedName>
</protein>
<sequence>AEEGRRHRDRGDDRRGSAERDVPGRAEQRAQGPRPHQRQDAPALHPHPSPGQGRRRALAVRPHPGPHRLPLQV</sequence>
<proteinExistence type="predicted"/>
<reference evidence="2" key="1">
    <citation type="submission" date="2020-02" db="EMBL/GenBank/DDBJ databases">
        <authorList>
            <person name="Meier V. D."/>
        </authorList>
    </citation>
    <scope>NUCLEOTIDE SEQUENCE</scope>
    <source>
        <strain evidence="2">AVDCRST_MAG24</strain>
    </source>
</reference>
<evidence type="ECO:0000313" key="2">
    <source>
        <dbReference type="EMBL" id="CAA9337680.1"/>
    </source>
</evidence>
<feature type="compositionally biased region" description="Basic and acidic residues" evidence="1">
    <location>
        <begin position="1"/>
        <end position="28"/>
    </location>
</feature>
<keyword evidence="2" id="KW-0648">Protein biosynthesis</keyword>
<gene>
    <name evidence="2" type="ORF">AVDCRST_MAG24-1123</name>
</gene>
<keyword evidence="2" id="KW-0396">Initiation factor</keyword>
<name>A0A6J4LPG4_9ACTN</name>
<dbReference type="EMBL" id="CADCUF010000169">
    <property type="protein sequence ID" value="CAA9337680.1"/>
    <property type="molecule type" value="Genomic_DNA"/>
</dbReference>
<organism evidence="2">
    <name type="scientific">uncultured Nocardioidaceae bacterium</name>
    <dbReference type="NCBI Taxonomy" id="253824"/>
    <lineage>
        <taxon>Bacteria</taxon>
        <taxon>Bacillati</taxon>
        <taxon>Actinomycetota</taxon>
        <taxon>Actinomycetes</taxon>
        <taxon>Propionibacteriales</taxon>
        <taxon>Nocardioidaceae</taxon>
        <taxon>environmental samples</taxon>
    </lineage>
</organism>